<feature type="domain" description="tRNA/rRNA methyltransferase SpoU type" evidence="6">
    <location>
        <begin position="4"/>
        <end position="145"/>
    </location>
</feature>
<dbReference type="PANTHER" id="PTHR42971:SF1">
    <property type="entry name" value="TRNA (CYTIDINE(34)-2'-O)-METHYLTRANSFERASE"/>
    <property type="match status" value="1"/>
</dbReference>
<dbReference type="Gene3D" id="3.40.1280.10">
    <property type="match status" value="1"/>
</dbReference>
<gene>
    <name evidence="7" type="ORF">MNB_ARC-1_904</name>
</gene>
<keyword evidence="3 7" id="KW-0808">Transferase</keyword>
<keyword evidence="4" id="KW-0949">S-adenosyl-L-methionine</keyword>
<dbReference type="CDD" id="cd18094">
    <property type="entry name" value="SpoU-like_TrmL"/>
    <property type="match status" value="1"/>
</dbReference>
<dbReference type="InterPro" id="IPR001537">
    <property type="entry name" value="SpoU_MeTrfase"/>
</dbReference>
<dbReference type="EC" id="2.1.1.207" evidence="7"/>
<dbReference type="GO" id="GO:0002130">
    <property type="term" value="P:wobble position ribose methylation"/>
    <property type="evidence" value="ECO:0007669"/>
    <property type="project" value="TreeGrafter"/>
</dbReference>
<evidence type="ECO:0000313" key="7">
    <source>
        <dbReference type="EMBL" id="VAY86245.1"/>
    </source>
</evidence>
<dbReference type="EMBL" id="UOYO01000002">
    <property type="protein sequence ID" value="VAY86245.1"/>
    <property type="molecule type" value="Genomic_DNA"/>
</dbReference>
<accession>A0A3B1E5B0</accession>
<organism evidence="7">
    <name type="scientific">hydrothermal vent metagenome</name>
    <dbReference type="NCBI Taxonomy" id="652676"/>
    <lineage>
        <taxon>unclassified sequences</taxon>
        <taxon>metagenomes</taxon>
        <taxon>ecological metagenomes</taxon>
    </lineage>
</organism>
<dbReference type="GO" id="GO:0008173">
    <property type="term" value="F:RNA methyltransferase activity"/>
    <property type="evidence" value="ECO:0007669"/>
    <property type="project" value="InterPro"/>
</dbReference>
<dbReference type="PANTHER" id="PTHR42971">
    <property type="entry name" value="TRNA (CYTIDINE(34)-2'-O)-METHYLTRANSFERASE"/>
    <property type="match status" value="1"/>
</dbReference>
<evidence type="ECO:0000256" key="1">
    <source>
        <dbReference type="ARBA" id="ARBA00022490"/>
    </source>
</evidence>
<keyword evidence="2 7" id="KW-0489">Methyltransferase</keyword>
<reference evidence="7" key="1">
    <citation type="submission" date="2018-10" db="EMBL/GenBank/DDBJ databases">
        <authorList>
            <person name="Aoki K."/>
        </authorList>
    </citation>
    <scope>NUCLEOTIDE SEQUENCE</scope>
</reference>
<evidence type="ECO:0000256" key="2">
    <source>
        <dbReference type="ARBA" id="ARBA00022603"/>
    </source>
</evidence>
<dbReference type="Pfam" id="PF00588">
    <property type="entry name" value="SpoU_methylase"/>
    <property type="match status" value="1"/>
</dbReference>
<keyword evidence="5" id="KW-0819">tRNA processing</keyword>
<sequence>MFNLNVVLLEPRMPGNVGTIGRLCFATGTKLHLIKPYGFGEITAKEVKKAGLDYWKDLKISQYNNIEDFYKQNPPSSRHFFATTKTKKYYFDIKFQNNDYLFFGREDAGLPENLLVENKKNCINIPMTNNARSLNIANAVSVVTYDAIRQNINQFL</sequence>
<dbReference type="InterPro" id="IPR029026">
    <property type="entry name" value="tRNA_m1G_MTases_N"/>
</dbReference>
<evidence type="ECO:0000256" key="3">
    <source>
        <dbReference type="ARBA" id="ARBA00022679"/>
    </source>
</evidence>
<dbReference type="GO" id="GO:0003723">
    <property type="term" value="F:RNA binding"/>
    <property type="evidence" value="ECO:0007669"/>
    <property type="project" value="InterPro"/>
</dbReference>
<dbReference type="HAMAP" id="MF_01885">
    <property type="entry name" value="tRNA_methyltr_TrmL"/>
    <property type="match status" value="1"/>
</dbReference>
<evidence type="ECO:0000256" key="4">
    <source>
        <dbReference type="ARBA" id="ARBA00022691"/>
    </source>
</evidence>
<name>A0A3B1E5B0_9ZZZZ</name>
<keyword evidence="1" id="KW-0963">Cytoplasm</keyword>
<evidence type="ECO:0000259" key="6">
    <source>
        <dbReference type="Pfam" id="PF00588"/>
    </source>
</evidence>
<proteinExistence type="inferred from homology"/>
<protein>
    <submittedName>
        <fullName evidence="7">tRNA (Cytidine(34)-2'-O)-methyltransferase</fullName>
        <ecNumber evidence="7">2.1.1.207</ecNumber>
    </submittedName>
</protein>
<evidence type="ECO:0000256" key="5">
    <source>
        <dbReference type="ARBA" id="ARBA00022694"/>
    </source>
</evidence>
<dbReference type="InterPro" id="IPR016914">
    <property type="entry name" value="TrmL"/>
</dbReference>
<dbReference type="InterPro" id="IPR029028">
    <property type="entry name" value="Alpha/beta_knot_MTases"/>
</dbReference>
<dbReference type="SUPFAM" id="SSF75217">
    <property type="entry name" value="alpha/beta knot"/>
    <property type="match status" value="1"/>
</dbReference>
<dbReference type="AlphaFoldDB" id="A0A3B1E5B0"/>
<dbReference type="PIRSF" id="PIRSF029256">
    <property type="entry name" value="SpoU_TrmH_prd"/>
    <property type="match status" value="1"/>
</dbReference>